<keyword evidence="10" id="KW-1185">Reference proteome</keyword>
<keyword evidence="4 9" id="KW-0812">Transmembrane</keyword>
<dbReference type="PANTHER" id="PTHR11893">
    <property type="entry name" value="INNEXIN"/>
    <property type="match status" value="1"/>
</dbReference>
<accession>A0A1I8FRB7</accession>
<organism evidence="10 11">
    <name type="scientific">Macrostomum lignano</name>
    <dbReference type="NCBI Taxonomy" id="282301"/>
    <lineage>
        <taxon>Eukaryota</taxon>
        <taxon>Metazoa</taxon>
        <taxon>Spiralia</taxon>
        <taxon>Lophotrochozoa</taxon>
        <taxon>Platyhelminthes</taxon>
        <taxon>Rhabditophora</taxon>
        <taxon>Macrostomorpha</taxon>
        <taxon>Macrostomida</taxon>
        <taxon>Macrostomidae</taxon>
        <taxon>Macrostomum</taxon>
    </lineage>
</organism>
<name>A0A1I8FRB7_9PLAT</name>
<dbReference type="WBParaSite" id="maker-unitig_44524-snap-gene-0.1-mRNA-1">
    <property type="protein sequence ID" value="maker-unitig_44524-snap-gene-0.1-mRNA-1"/>
    <property type="gene ID" value="maker-unitig_44524-snap-gene-0.1"/>
</dbReference>
<evidence type="ECO:0000256" key="7">
    <source>
        <dbReference type="ARBA" id="ARBA00023136"/>
    </source>
</evidence>
<dbReference type="InterPro" id="IPR000990">
    <property type="entry name" value="Innexin"/>
</dbReference>
<evidence type="ECO:0000313" key="10">
    <source>
        <dbReference type="Proteomes" id="UP000095280"/>
    </source>
</evidence>
<evidence type="ECO:0000256" key="2">
    <source>
        <dbReference type="ARBA" id="ARBA00022448"/>
    </source>
</evidence>
<evidence type="ECO:0000256" key="9">
    <source>
        <dbReference type="SAM" id="Phobius"/>
    </source>
</evidence>
<evidence type="ECO:0000256" key="8">
    <source>
        <dbReference type="ARBA" id="ARBA00023303"/>
    </source>
</evidence>
<dbReference type="Proteomes" id="UP000095280">
    <property type="component" value="Unplaced"/>
</dbReference>
<comment type="subcellular location">
    <subcellularLocation>
        <location evidence="1">Cell membrane</location>
        <topology evidence="1">Multi-pass membrane protein</topology>
    </subcellularLocation>
</comment>
<dbReference type="GO" id="GO:0005886">
    <property type="term" value="C:plasma membrane"/>
    <property type="evidence" value="ECO:0007669"/>
    <property type="project" value="UniProtKB-SubCell"/>
</dbReference>
<keyword evidence="5 9" id="KW-1133">Transmembrane helix</keyword>
<evidence type="ECO:0000256" key="1">
    <source>
        <dbReference type="ARBA" id="ARBA00004651"/>
    </source>
</evidence>
<reference evidence="11" key="1">
    <citation type="submission" date="2016-11" db="UniProtKB">
        <authorList>
            <consortium name="WormBaseParasite"/>
        </authorList>
    </citation>
    <scope>IDENTIFICATION</scope>
</reference>
<evidence type="ECO:0000256" key="3">
    <source>
        <dbReference type="ARBA" id="ARBA00022475"/>
    </source>
</evidence>
<dbReference type="GO" id="GO:0034220">
    <property type="term" value="P:monoatomic ion transmembrane transport"/>
    <property type="evidence" value="ECO:0007669"/>
    <property type="project" value="UniProtKB-KW"/>
</dbReference>
<keyword evidence="8" id="KW-0407">Ion channel</keyword>
<dbReference type="PANTHER" id="PTHR11893:SF36">
    <property type="entry name" value="INNEXIN-5"/>
    <property type="match status" value="1"/>
</dbReference>
<feature type="transmembrane region" description="Helical" evidence="9">
    <location>
        <begin position="41"/>
        <end position="59"/>
    </location>
</feature>
<evidence type="ECO:0000256" key="6">
    <source>
        <dbReference type="ARBA" id="ARBA00023065"/>
    </source>
</evidence>
<evidence type="ECO:0000256" key="4">
    <source>
        <dbReference type="ARBA" id="ARBA00022692"/>
    </source>
</evidence>
<proteinExistence type="predicted"/>
<keyword evidence="3" id="KW-1003">Cell membrane</keyword>
<dbReference type="GO" id="GO:0005243">
    <property type="term" value="F:gap junction channel activity"/>
    <property type="evidence" value="ECO:0007669"/>
    <property type="project" value="TreeGrafter"/>
</dbReference>
<dbReference type="GO" id="GO:0005921">
    <property type="term" value="C:gap junction"/>
    <property type="evidence" value="ECO:0007669"/>
    <property type="project" value="TreeGrafter"/>
</dbReference>
<dbReference type="Pfam" id="PF00876">
    <property type="entry name" value="Innexin"/>
    <property type="match status" value="1"/>
</dbReference>
<keyword evidence="7 9" id="KW-0472">Membrane</keyword>
<sequence length="218" mass="24558">THARSSCSMAAAEIFDKLQQTCSRSPTPGWKNFSDRLNFEVTVILLLLTYVLSPVACYIRTRLEPTARQEQYVLTIIAGREGTFASPSPSFISTTASRTRSGVYRDRRIVYYQWVPFVRAGLQSLMFYLPRVLSGHDELQQAGGHGTSVTLFGRLTTTLWTADGEKHAKLVQHVCRRLEQLLFQHNKKHRCSSGPHGKLTTTERLRAVSADCCHRNAS</sequence>
<keyword evidence="2" id="KW-0813">Transport</keyword>
<protein>
    <submittedName>
        <fullName evidence="11">Innexin</fullName>
    </submittedName>
</protein>
<evidence type="ECO:0000256" key="5">
    <source>
        <dbReference type="ARBA" id="ARBA00022989"/>
    </source>
</evidence>
<dbReference type="AlphaFoldDB" id="A0A1I8FRB7"/>
<keyword evidence="6" id="KW-0406">Ion transport</keyword>
<evidence type="ECO:0000313" key="11">
    <source>
        <dbReference type="WBParaSite" id="maker-unitig_44524-snap-gene-0.1-mRNA-1"/>
    </source>
</evidence>